<dbReference type="SMART" id="SM00220">
    <property type="entry name" value="S_TKc"/>
    <property type="match status" value="1"/>
</dbReference>
<dbReference type="EMBL" id="KK583193">
    <property type="protein sequence ID" value="KDO33371.1"/>
    <property type="molecule type" value="Genomic_DNA"/>
</dbReference>
<dbReference type="SUPFAM" id="SSF56112">
    <property type="entry name" value="Protein kinase-like (PK-like)"/>
    <property type="match status" value="1"/>
</dbReference>
<dbReference type="KEGG" id="spar:SPRG_02178"/>
<dbReference type="Gene3D" id="3.80.10.10">
    <property type="entry name" value="Ribonuclease Inhibitor"/>
    <property type="match status" value="1"/>
</dbReference>
<dbReference type="OrthoDB" id="78670at2759"/>
<keyword evidence="1" id="KW-0812">Transmembrane</keyword>
<dbReference type="PANTHER" id="PTHR44329:SF214">
    <property type="entry name" value="PROTEIN KINASE DOMAIN-CONTAINING PROTEIN"/>
    <property type="match status" value="1"/>
</dbReference>
<dbReference type="Pfam" id="PF07714">
    <property type="entry name" value="PK_Tyr_Ser-Thr"/>
    <property type="match status" value="1"/>
</dbReference>
<evidence type="ECO:0000259" key="2">
    <source>
        <dbReference type="PROSITE" id="PS50011"/>
    </source>
</evidence>
<name>A0A067D3Q7_SAPPC</name>
<keyword evidence="3" id="KW-0808">Transferase</keyword>
<dbReference type="InterPro" id="IPR032675">
    <property type="entry name" value="LRR_dom_sf"/>
</dbReference>
<sequence length="552" mass="60451">MDAVVLPRQLEDLDLSFNNLVNVSHIVWPPLLRRLSLAGNQLRDMVAAFPPSLTALCLGGNPLVVLYANASQLQPLISLLNVSCAPRTRNDTRLRNVTCRGGEAPARVLHGVPICLVESAASDVIMVAGALQPPTDADVGITSSASLLPVAWIALAVVSVLLALALAGCCCYRRRYHLAKRSKQVWFCEDQPSSVLMLESRPTVGYGLVANDIRFQARFQACFVPPNTIVRDRVIARGGFGIVYLATIYPSTRMPPLRVAMKRVLPQFADDVGRIEDFMVEIDLGARLCHPKIVTFVGITWTTLYNISSLTEYMPNGDVWSLLERSKHEIVLPWNVASTAALPTPSDEKALPRLTVSDVTELSTFTEYDPCCPVSKVSILADMADALAYLHCLRPTIVHRDVKTKNVLLDANWVAKVADFGASRSYGDSDLVMTAEVGTVPWIAPEVLKGVRYSEKADIYSFGVAMSEVDLCIVPYSNVHMCSPDSQVSLTMAKSRVAVLVTTGQLRPSFSHTCPPAILDIARRCLAYYPEDRPSAAELRAWFQRLQPSTAA</sequence>
<protein>
    <submittedName>
        <fullName evidence="3">TKL protein kinase</fullName>
    </submittedName>
</protein>
<dbReference type="GeneID" id="24124741"/>
<dbReference type="InterPro" id="IPR000719">
    <property type="entry name" value="Prot_kinase_dom"/>
</dbReference>
<dbReference type="PROSITE" id="PS00108">
    <property type="entry name" value="PROTEIN_KINASE_ST"/>
    <property type="match status" value="1"/>
</dbReference>
<dbReference type="GO" id="GO:0004674">
    <property type="term" value="F:protein serine/threonine kinase activity"/>
    <property type="evidence" value="ECO:0007669"/>
    <property type="project" value="TreeGrafter"/>
</dbReference>
<keyword evidence="1" id="KW-1133">Transmembrane helix</keyword>
<dbReference type="InterPro" id="IPR008271">
    <property type="entry name" value="Ser/Thr_kinase_AS"/>
</dbReference>
<dbReference type="AlphaFoldDB" id="A0A067D3Q7"/>
<dbReference type="SUPFAM" id="SSF52075">
    <property type="entry name" value="Outer arm dynein light chain 1"/>
    <property type="match status" value="1"/>
</dbReference>
<keyword evidence="3" id="KW-0418">Kinase</keyword>
<dbReference type="RefSeq" id="XP_012196119.1">
    <property type="nucleotide sequence ID" value="XM_012340729.1"/>
</dbReference>
<dbReference type="VEuPathDB" id="FungiDB:SPRG_02178"/>
<organism evidence="3 4">
    <name type="scientific">Saprolegnia parasitica (strain CBS 223.65)</name>
    <dbReference type="NCBI Taxonomy" id="695850"/>
    <lineage>
        <taxon>Eukaryota</taxon>
        <taxon>Sar</taxon>
        <taxon>Stramenopiles</taxon>
        <taxon>Oomycota</taxon>
        <taxon>Saprolegniomycetes</taxon>
        <taxon>Saprolegniales</taxon>
        <taxon>Saprolegniaceae</taxon>
        <taxon>Saprolegnia</taxon>
    </lineage>
</organism>
<dbReference type="Proteomes" id="UP000030745">
    <property type="component" value="Unassembled WGS sequence"/>
</dbReference>
<dbReference type="STRING" id="695850.A0A067D3Q7"/>
<gene>
    <name evidence="3" type="ORF">SPRG_02178</name>
</gene>
<evidence type="ECO:0000256" key="1">
    <source>
        <dbReference type="SAM" id="Phobius"/>
    </source>
</evidence>
<accession>A0A067D3Q7</accession>
<feature type="domain" description="Protein kinase" evidence="2">
    <location>
        <begin position="229"/>
        <end position="543"/>
    </location>
</feature>
<dbReference type="PROSITE" id="PS50011">
    <property type="entry name" value="PROTEIN_KINASE_DOM"/>
    <property type="match status" value="1"/>
</dbReference>
<dbReference type="InterPro" id="IPR051681">
    <property type="entry name" value="Ser/Thr_Kinases-Pseudokinases"/>
</dbReference>
<feature type="transmembrane region" description="Helical" evidence="1">
    <location>
        <begin position="150"/>
        <end position="172"/>
    </location>
</feature>
<dbReference type="InterPro" id="IPR001245">
    <property type="entry name" value="Ser-Thr/Tyr_kinase_cat_dom"/>
</dbReference>
<reference evidence="3 4" key="1">
    <citation type="journal article" date="2013" name="PLoS Genet.">
        <title>Distinctive expansion of potential virulence genes in the genome of the oomycete fish pathogen Saprolegnia parasitica.</title>
        <authorList>
            <person name="Jiang R.H."/>
            <person name="de Bruijn I."/>
            <person name="Haas B.J."/>
            <person name="Belmonte R."/>
            <person name="Lobach L."/>
            <person name="Christie J."/>
            <person name="van den Ackerveken G."/>
            <person name="Bottin A."/>
            <person name="Bulone V."/>
            <person name="Diaz-Moreno S.M."/>
            <person name="Dumas B."/>
            <person name="Fan L."/>
            <person name="Gaulin E."/>
            <person name="Govers F."/>
            <person name="Grenville-Briggs L.J."/>
            <person name="Horner N.R."/>
            <person name="Levin J.Z."/>
            <person name="Mammella M."/>
            <person name="Meijer H.J."/>
            <person name="Morris P."/>
            <person name="Nusbaum C."/>
            <person name="Oome S."/>
            <person name="Phillips A.J."/>
            <person name="van Rooyen D."/>
            <person name="Rzeszutek E."/>
            <person name="Saraiva M."/>
            <person name="Secombes C.J."/>
            <person name="Seidl M.F."/>
            <person name="Snel B."/>
            <person name="Stassen J.H."/>
            <person name="Sykes S."/>
            <person name="Tripathy S."/>
            <person name="van den Berg H."/>
            <person name="Vega-Arreguin J.C."/>
            <person name="Wawra S."/>
            <person name="Young S.K."/>
            <person name="Zeng Q."/>
            <person name="Dieguez-Uribeondo J."/>
            <person name="Russ C."/>
            <person name="Tyler B.M."/>
            <person name="van West P."/>
        </authorList>
    </citation>
    <scope>NUCLEOTIDE SEQUENCE [LARGE SCALE GENOMIC DNA]</scope>
    <source>
        <strain evidence="3 4">CBS 223.65</strain>
    </source>
</reference>
<dbReference type="InterPro" id="IPR011009">
    <property type="entry name" value="Kinase-like_dom_sf"/>
</dbReference>
<keyword evidence="1" id="KW-0472">Membrane</keyword>
<proteinExistence type="predicted"/>
<evidence type="ECO:0000313" key="4">
    <source>
        <dbReference type="Proteomes" id="UP000030745"/>
    </source>
</evidence>
<dbReference type="GO" id="GO:0005524">
    <property type="term" value="F:ATP binding"/>
    <property type="evidence" value="ECO:0007669"/>
    <property type="project" value="InterPro"/>
</dbReference>
<dbReference type="OMA" id="RRCLAYY"/>
<evidence type="ECO:0000313" key="3">
    <source>
        <dbReference type="EMBL" id="KDO33371.1"/>
    </source>
</evidence>
<dbReference type="PANTHER" id="PTHR44329">
    <property type="entry name" value="SERINE/THREONINE-PROTEIN KINASE TNNI3K-RELATED"/>
    <property type="match status" value="1"/>
</dbReference>
<dbReference type="Gene3D" id="1.10.510.10">
    <property type="entry name" value="Transferase(Phosphotransferase) domain 1"/>
    <property type="match status" value="2"/>
</dbReference>
<keyword evidence="4" id="KW-1185">Reference proteome</keyword>